<keyword evidence="6 7" id="KW-0472">Membrane</keyword>
<dbReference type="GO" id="GO:0012505">
    <property type="term" value="C:endomembrane system"/>
    <property type="evidence" value="ECO:0007669"/>
    <property type="project" value="UniProtKB-SubCell"/>
</dbReference>
<reference evidence="8 9" key="1">
    <citation type="submission" date="2014-10" db="EMBL/GenBank/DDBJ databases">
        <title>Draft genome sequence of Novosphingobium subterraneum DSM 12447.</title>
        <authorList>
            <person name="Gan H.M."/>
            <person name="Gan H.Y."/>
            <person name="Savka M.A."/>
        </authorList>
    </citation>
    <scope>NUCLEOTIDE SEQUENCE [LARGE SCALE GENOMIC DNA]</scope>
    <source>
        <strain evidence="8 9">DSM 12447</strain>
    </source>
</reference>
<accession>A0A0B9A2C3</accession>
<gene>
    <name evidence="8" type="ORF">NJ75_00200</name>
</gene>
<protein>
    <recommendedName>
        <fullName evidence="7">Nickel/cobalt efflux system</fullName>
    </recommendedName>
</protein>
<evidence type="ECO:0000256" key="1">
    <source>
        <dbReference type="ARBA" id="ARBA00004127"/>
    </source>
</evidence>
<dbReference type="InterPro" id="IPR011541">
    <property type="entry name" value="Ni/Co_transpt_high_affinity"/>
</dbReference>
<dbReference type="EMBL" id="JRVC01000001">
    <property type="protein sequence ID" value="KHS49497.1"/>
    <property type="molecule type" value="Genomic_DNA"/>
</dbReference>
<evidence type="ECO:0000256" key="2">
    <source>
        <dbReference type="ARBA" id="ARBA00022448"/>
    </source>
</evidence>
<keyword evidence="9" id="KW-1185">Reference proteome</keyword>
<dbReference type="Pfam" id="PF03824">
    <property type="entry name" value="NicO"/>
    <property type="match status" value="1"/>
</dbReference>
<feature type="transmembrane region" description="Helical" evidence="7">
    <location>
        <begin position="211"/>
        <end position="232"/>
    </location>
</feature>
<comment type="subcellular location">
    <subcellularLocation>
        <location evidence="7">Cell membrane</location>
        <topology evidence="7">Multi-pass membrane protein</topology>
    </subcellularLocation>
    <subcellularLocation>
        <location evidence="1">Endomembrane system</location>
        <topology evidence="1">Multi-pass membrane protein</topology>
    </subcellularLocation>
</comment>
<feature type="transmembrane region" description="Helical" evidence="7">
    <location>
        <begin position="74"/>
        <end position="93"/>
    </location>
</feature>
<feature type="transmembrane region" description="Helical" evidence="7">
    <location>
        <begin position="172"/>
        <end position="199"/>
    </location>
</feature>
<organism evidence="8 9">
    <name type="scientific">Novosphingobium subterraneum</name>
    <dbReference type="NCBI Taxonomy" id="48936"/>
    <lineage>
        <taxon>Bacteria</taxon>
        <taxon>Pseudomonadati</taxon>
        <taxon>Pseudomonadota</taxon>
        <taxon>Alphaproteobacteria</taxon>
        <taxon>Sphingomonadales</taxon>
        <taxon>Sphingomonadaceae</taxon>
        <taxon>Novosphingobium</taxon>
    </lineage>
</organism>
<evidence type="ECO:0000256" key="6">
    <source>
        <dbReference type="ARBA" id="ARBA00023136"/>
    </source>
</evidence>
<dbReference type="GO" id="GO:0005886">
    <property type="term" value="C:plasma membrane"/>
    <property type="evidence" value="ECO:0007669"/>
    <property type="project" value="UniProtKB-SubCell"/>
</dbReference>
<evidence type="ECO:0000256" key="4">
    <source>
        <dbReference type="ARBA" id="ARBA00022692"/>
    </source>
</evidence>
<dbReference type="Proteomes" id="UP000031338">
    <property type="component" value="Unassembled WGS sequence"/>
</dbReference>
<keyword evidence="5 7" id="KW-1133">Transmembrane helix</keyword>
<keyword evidence="2 7" id="KW-0813">Transport</keyword>
<evidence type="ECO:0000256" key="3">
    <source>
        <dbReference type="ARBA" id="ARBA00022596"/>
    </source>
</evidence>
<keyword evidence="4 7" id="KW-0812">Transmembrane</keyword>
<sequence>MQLSLIALGFLAGMGHALEPDHLAAVGAMATGRNSRRSMVLRGAAWGLGHTLTLLAICSAVILLGMALTGRTAALLESAVGFMLILLGGDVLWRMRKARVHFHLHDHSDGERHFHAHSHLGERAPHDASRHEHSHPHKFPLKALAVGLVHGAAGSAALLTLAVASVGDPLLAVIYVLLFGVGSIAGMAALSFVASWPLGYAERVALRLHRALNLSLAVLALGLGLHTIYANLPGVLGAA</sequence>
<proteinExistence type="inferred from homology"/>
<dbReference type="PATRIC" id="fig|48936.3.peg.204"/>
<evidence type="ECO:0000256" key="5">
    <source>
        <dbReference type="ARBA" id="ARBA00022989"/>
    </source>
</evidence>
<evidence type="ECO:0000256" key="7">
    <source>
        <dbReference type="RuleBase" id="RU362101"/>
    </source>
</evidence>
<comment type="caution">
    <text evidence="8">The sequence shown here is derived from an EMBL/GenBank/DDBJ whole genome shotgun (WGS) entry which is preliminary data.</text>
</comment>
<dbReference type="PANTHER" id="PTHR33876:SF4">
    <property type="entry name" value="CHLOROPLAST PROTEIN FOR GROWTH AND FERTILITY 2"/>
    <property type="match status" value="1"/>
</dbReference>
<feature type="transmembrane region" description="Helical" evidence="7">
    <location>
        <begin position="143"/>
        <end position="166"/>
    </location>
</feature>
<dbReference type="GO" id="GO:0015099">
    <property type="term" value="F:nickel cation transmembrane transporter activity"/>
    <property type="evidence" value="ECO:0007669"/>
    <property type="project" value="UniProtKB-UniRule"/>
</dbReference>
<comment type="similarity">
    <text evidence="7">Belongs to the NiCoT transporter (TC 2.A.52) family.</text>
</comment>
<evidence type="ECO:0000313" key="9">
    <source>
        <dbReference type="Proteomes" id="UP000031338"/>
    </source>
</evidence>
<dbReference type="RefSeq" id="WP_007015759.1">
    <property type="nucleotide sequence ID" value="NZ_JBNNWK010000035.1"/>
</dbReference>
<dbReference type="AlphaFoldDB" id="A0A0B9A2C3"/>
<dbReference type="STRING" id="48936.NJ75_00200"/>
<dbReference type="InterPro" id="IPR052776">
    <property type="entry name" value="Chloro_ReproSupport/MetalTrans"/>
</dbReference>
<evidence type="ECO:0000313" key="8">
    <source>
        <dbReference type="EMBL" id="KHS49497.1"/>
    </source>
</evidence>
<keyword evidence="3" id="KW-0533">Nickel</keyword>
<name>A0A0B9A2C3_9SPHN</name>
<dbReference type="PANTHER" id="PTHR33876">
    <property type="entry name" value="UNNAMED PRODUCT"/>
    <property type="match status" value="1"/>
</dbReference>
<feature type="transmembrane region" description="Helical" evidence="7">
    <location>
        <begin position="43"/>
        <end position="68"/>
    </location>
</feature>